<reference evidence="1" key="1">
    <citation type="submission" date="2024-04" db="UniProtKB">
        <authorList>
            <consortium name="EnsemblMetazoa"/>
        </authorList>
    </citation>
    <scope>IDENTIFICATION</scope>
    <source>
        <strain evidence="1">EBRO</strain>
    </source>
</reference>
<proteinExistence type="predicted"/>
<dbReference type="AlphaFoldDB" id="A0AAG5DIV6"/>
<sequence>MTTSLPRRVFHLACAFHCCLPQHRISGRSPSHPLPAESLLRRKRTPRNNLYSARAARIHSEYTLLFYASFSVCLGGL</sequence>
<evidence type="ECO:0000313" key="1">
    <source>
        <dbReference type="EnsemblMetazoa" id="ENSAATROPP010764"/>
    </source>
</evidence>
<dbReference type="EnsemblMetazoa" id="ENSAATROPT011883">
    <property type="protein sequence ID" value="ENSAATROPP010764"/>
    <property type="gene ID" value="ENSAATROPG009680"/>
</dbReference>
<protein>
    <submittedName>
        <fullName evidence="1">Uncharacterized protein</fullName>
    </submittedName>
</protein>
<accession>A0AAG5DIV6</accession>
<evidence type="ECO:0000313" key="2">
    <source>
        <dbReference type="Proteomes" id="UP000075880"/>
    </source>
</evidence>
<keyword evidence="2" id="KW-1185">Reference proteome</keyword>
<organism evidence="1 2">
    <name type="scientific">Anopheles atroparvus</name>
    <name type="common">European mosquito</name>
    <dbReference type="NCBI Taxonomy" id="41427"/>
    <lineage>
        <taxon>Eukaryota</taxon>
        <taxon>Metazoa</taxon>
        <taxon>Ecdysozoa</taxon>
        <taxon>Arthropoda</taxon>
        <taxon>Hexapoda</taxon>
        <taxon>Insecta</taxon>
        <taxon>Pterygota</taxon>
        <taxon>Neoptera</taxon>
        <taxon>Endopterygota</taxon>
        <taxon>Diptera</taxon>
        <taxon>Nematocera</taxon>
        <taxon>Culicoidea</taxon>
        <taxon>Culicidae</taxon>
        <taxon>Anophelinae</taxon>
        <taxon>Anopheles</taxon>
    </lineage>
</organism>
<name>A0AAG5DIV6_ANOAO</name>
<dbReference type="Proteomes" id="UP000075880">
    <property type="component" value="Unassembled WGS sequence"/>
</dbReference>